<reference evidence="2" key="1">
    <citation type="submission" date="2021-02" db="EMBL/GenBank/DDBJ databases">
        <authorList>
            <person name="Nowell W R."/>
        </authorList>
    </citation>
    <scope>NUCLEOTIDE SEQUENCE</scope>
</reference>
<evidence type="ECO:0000313" key="3">
    <source>
        <dbReference type="Proteomes" id="UP000681720"/>
    </source>
</evidence>
<evidence type="ECO:0000313" key="2">
    <source>
        <dbReference type="EMBL" id="CAF5223616.1"/>
    </source>
</evidence>
<protein>
    <submittedName>
        <fullName evidence="2">Uncharacterized protein</fullName>
    </submittedName>
</protein>
<dbReference type="EMBL" id="CAJOBH010263066">
    <property type="protein sequence ID" value="CAF5157822.1"/>
    <property type="molecule type" value="Genomic_DNA"/>
</dbReference>
<dbReference type="Proteomes" id="UP000681720">
    <property type="component" value="Unassembled WGS sequence"/>
</dbReference>
<feature type="non-terminal residue" evidence="2">
    <location>
        <position position="37"/>
    </location>
</feature>
<dbReference type="Proteomes" id="UP000681967">
    <property type="component" value="Unassembled WGS sequence"/>
</dbReference>
<dbReference type="AlphaFoldDB" id="A0A8S3JYJ4"/>
<name>A0A8S3JYJ4_9BILA</name>
<dbReference type="EMBL" id="CAJOBJ010371455">
    <property type="protein sequence ID" value="CAF5223616.1"/>
    <property type="molecule type" value="Genomic_DNA"/>
</dbReference>
<accession>A0A8S3JYJ4</accession>
<proteinExistence type="predicted"/>
<comment type="caution">
    <text evidence="2">The sequence shown here is derived from an EMBL/GenBank/DDBJ whole genome shotgun (WGS) entry which is preliminary data.</text>
</comment>
<gene>
    <name evidence="1" type="ORF">BYL167_LOCUS73828</name>
    <name evidence="2" type="ORF">GIL414_LOCUS85672</name>
</gene>
<evidence type="ECO:0000313" key="1">
    <source>
        <dbReference type="EMBL" id="CAF5157822.1"/>
    </source>
</evidence>
<sequence length="37" mass="4340">MQRPATWESAIYFKQNLNEEIMSTSLIPDVPQNNEDE</sequence>
<organism evidence="2 3">
    <name type="scientific">Rotaria magnacalcarata</name>
    <dbReference type="NCBI Taxonomy" id="392030"/>
    <lineage>
        <taxon>Eukaryota</taxon>
        <taxon>Metazoa</taxon>
        <taxon>Spiralia</taxon>
        <taxon>Gnathifera</taxon>
        <taxon>Rotifera</taxon>
        <taxon>Eurotatoria</taxon>
        <taxon>Bdelloidea</taxon>
        <taxon>Philodinida</taxon>
        <taxon>Philodinidae</taxon>
        <taxon>Rotaria</taxon>
    </lineage>
</organism>